<evidence type="ECO:0000313" key="7">
    <source>
        <dbReference type="EMBL" id="SOH95304.1"/>
    </source>
</evidence>
<dbReference type="OrthoDB" id="4494979at2"/>
<keyword evidence="8" id="KW-1185">Reference proteome</keyword>
<dbReference type="InterPro" id="IPR011766">
    <property type="entry name" value="TPP_enzyme_TPP-bd"/>
</dbReference>
<dbReference type="GO" id="GO:0030976">
    <property type="term" value="F:thiamine pyrophosphate binding"/>
    <property type="evidence" value="ECO:0007669"/>
    <property type="project" value="InterPro"/>
</dbReference>
<dbReference type="GO" id="GO:0009099">
    <property type="term" value="P:L-valine biosynthetic process"/>
    <property type="evidence" value="ECO:0007669"/>
    <property type="project" value="TreeGrafter"/>
</dbReference>
<evidence type="ECO:0000256" key="1">
    <source>
        <dbReference type="ARBA" id="ARBA00007812"/>
    </source>
</evidence>
<dbReference type="InterPro" id="IPR029061">
    <property type="entry name" value="THDP-binding"/>
</dbReference>
<dbReference type="SUPFAM" id="SSF52467">
    <property type="entry name" value="DHS-like NAD/FAD-binding domain"/>
    <property type="match status" value="1"/>
</dbReference>
<dbReference type="Gene3D" id="3.40.50.970">
    <property type="match status" value="2"/>
</dbReference>
<dbReference type="Pfam" id="PF00205">
    <property type="entry name" value="TPP_enzyme_M"/>
    <property type="match status" value="1"/>
</dbReference>
<evidence type="ECO:0000259" key="5">
    <source>
        <dbReference type="Pfam" id="PF02775"/>
    </source>
</evidence>
<gene>
    <name evidence="7" type="ORF">SAMN06273572_10963</name>
</gene>
<dbReference type="AlphaFoldDB" id="A0A2C9CVH3"/>
<dbReference type="CDD" id="cd07035">
    <property type="entry name" value="TPP_PYR_POX_like"/>
    <property type="match status" value="1"/>
</dbReference>
<feature type="domain" description="Thiamine pyrophosphate enzyme TPP-binding" evidence="5">
    <location>
        <begin position="374"/>
        <end position="519"/>
    </location>
</feature>
<dbReference type="GO" id="GO:0005948">
    <property type="term" value="C:acetolactate synthase complex"/>
    <property type="evidence" value="ECO:0007669"/>
    <property type="project" value="TreeGrafter"/>
</dbReference>
<evidence type="ECO:0000256" key="2">
    <source>
        <dbReference type="ARBA" id="ARBA00023052"/>
    </source>
</evidence>
<sequence>MSTSVDIIASRLFDAGVRHAFGVPGGEVLDLIDALQRAGITFVLARHENAAGFMAEGAWHATGAPGVLVATVGPGMANTVNVTANAEQDRVPLIVLTGRYDDATTLRYTHQIFDHRAVLGPLVKASFEARVDACDVMIDKAVRLALDPQPGPVHIDIPIGVASAAHVPARVAPIAVASPVMPANLDAARARLSAAKRPLIVAGLDLLNHAGAAETVRDLAITHNIPVITTYKAKGVLPEDHPLSLGGHGLSPKSDAITLPLIAEADFVICAGYDPIEMRAGWQDPWDAANAIEFVSTPNRQAMHAVGDSWACDPGAGMAALFDGATPAPEWGGRIIEARAALTTAFTPSEDWGPAQALAMLNQMRPQDMMVSVDSGAHRILMSQLWRCTLPHTLIQSTGLCTMGCALPLAMGHAVASGARSMAVMGDGCLDMIMGELATLRDTNAPVICTVLNDSSLSLIELKQRRDGKQNTGVDFGATNYANVATALGLKALRATTQQELELATAEALAATGPVLLEVVIPRRGYDGLI</sequence>
<dbReference type="GO" id="GO:0000287">
    <property type="term" value="F:magnesium ion binding"/>
    <property type="evidence" value="ECO:0007669"/>
    <property type="project" value="InterPro"/>
</dbReference>
<dbReference type="PANTHER" id="PTHR18968">
    <property type="entry name" value="THIAMINE PYROPHOSPHATE ENZYMES"/>
    <property type="match status" value="1"/>
</dbReference>
<evidence type="ECO:0000313" key="8">
    <source>
        <dbReference type="Proteomes" id="UP000220034"/>
    </source>
</evidence>
<evidence type="ECO:0000259" key="4">
    <source>
        <dbReference type="Pfam" id="PF00205"/>
    </source>
</evidence>
<proteinExistence type="inferred from homology"/>
<organism evidence="7 8">
    <name type="scientific">Pontivivens marinum</name>
    <dbReference type="NCBI Taxonomy" id="1690039"/>
    <lineage>
        <taxon>Bacteria</taxon>
        <taxon>Pseudomonadati</taxon>
        <taxon>Pseudomonadota</taxon>
        <taxon>Alphaproteobacteria</taxon>
        <taxon>Rhodobacterales</taxon>
        <taxon>Paracoccaceae</taxon>
        <taxon>Pontivivens</taxon>
    </lineage>
</organism>
<dbReference type="FunFam" id="3.40.50.970:FF:000007">
    <property type="entry name" value="Acetolactate synthase"/>
    <property type="match status" value="1"/>
</dbReference>
<name>A0A2C9CVH3_9RHOB</name>
<feature type="domain" description="Thiamine pyrophosphate enzyme N-terminal TPP-binding" evidence="6">
    <location>
        <begin position="5"/>
        <end position="115"/>
    </location>
</feature>
<accession>A0A2C9CVH3</accession>
<dbReference type="PANTHER" id="PTHR18968:SF13">
    <property type="entry name" value="ACETOLACTATE SYNTHASE CATALYTIC SUBUNIT, MITOCHONDRIAL"/>
    <property type="match status" value="1"/>
</dbReference>
<dbReference type="InterPro" id="IPR029035">
    <property type="entry name" value="DHS-like_NAD/FAD-binding_dom"/>
</dbReference>
<protein>
    <submittedName>
        <fullName evidence="7">Acetolactate synthase-1/2/3 large subunit</fullName>
    </submittedName>
</protein>
<evidence type="ECO:0000256" key="3">
    <source>
        <dbReference type="RuleBase" id="RU362132"/>
    </source>
</evidence>
<dbReference type="RefSeq" id="WP_097931686.1">
    <property type="nucleotide sequence ID" value="NZ_OCTN01000009.1"/>
</dbReference>
<dbReference type="GO" id="GO:0009097">
    <property type="term" value="P:isoleucine biosynthetic process"/>
    <property type="evidence" value="ECO:0007669"/>
    <property type="project" value="TreeGrafter"/>
</dbReference>
<reference evidence="8" key="1">
    <citation type="submission" date="2017-09" db="EMBL/GenBank/DDBJ databases">
        <authorList>
            <person name="Varghese N."/>
            <person name="Submissions S."/>
        </authorList>
    </citation>
    <scope>NUCLEOTIDE SEQUENCE [LARGE SCALE GENOMIC DNA]</scope>
    <source>
        <strain evidence="8">C7</strain>
    </source>
</reference>
<dbReference type="EMBL" id="OCTN01000009">
    <property type="protein sequence ID" value="SOH95304.1"/>
    <property type="molecule type" value="Genomic_DNA"/>
</dbReference>
<dbReference type="InterPro" id="IPR012000">
    <property type="entry name" value="Thiamin_PyroP_enz_cen_dom"/>
</dbReference>
<dbReference type="Proteomes" id="UP000220034">
    <property type="component" value="Unassembled WGS sequence"/>
</dbReference>
<dbReference type="InterPro" id="IPR012001">
    <property type="entry name" value="Thiamin_PyroP_enz_TPP-bd_dom"/>
</dbReference>
<feature type="domain" description="Thiamine pyrophosphate enzyme central" evidence="4">
    <location>
        <begin position="186"/>
        <end position="292"/>
    </location>
</feature>
<dbReference type="GO" id="GO:0050660">
    <property type="term" value="F:flavin adenine dinucleotide binding"/>
    <property type="evidence" value="ECO:0007669"/>
    <property type="project" value="TreeGrafter"/>
</dbReference>
<dbReference type="Pfam" id="PF02775">
    <property type="entry name" value="TPP_enzyme_C"/>
    <property type="match status" value="1"/>
</dbReference>
<dbReference type="Pfam" id="PF02776">
    <property type="entry name" value="TPP_enzyme_N"/>
    <property type="match status" value="1"/>
</dbReference>
<keyword evidence="2 3" id="KW-0786">Thiamine pyrophosphate</keyword>
<dbReference type="InterPro" id="IPR045229">
    <property type="entry name" value="TPP_enz"/>
</dbReference>
<dbReference type="SUPFAM" id="SSF52518">
    <property type="entry name" value="Thiamin diphosphate-binding fold (THDP-binding)"/>
    <property type="match status" value="2"/>
</dbReference>
<evidence type="ECO:0000259" key="6">
    <source>
        <dbReference type="Pfam" id="PF02776"/>
    </source>
</evidence>
<comment type="similarity">
    <text evidence="1 3">Belongs to the TPP enzyme family.</text>
</comment>
<dbReference type="GO" id="GO:0003984">
    <property type="term" value="F:acetolactate synthase activity"/>
    <property type="evidence" value="ECO:0007669"/>
    <property type="project" value="TreeGrafter"/>
</dbReference>
<dbReference type="Gene3D" id="3.40.50.1220">
    <property type="entry name" value="TPP-binding domain"/>
    <property type="match status" value="1"/>
</dbReference>